<dbReference type="InterPro" id="IPR032466">
    <property type="entry name" value="Metal_Hydrolase"/>
</dbReference>
<dbReference type="EMBL" id="KC246799">
    <property type="protein sequence ID" value="AHF24602.1"/>
    <property type="molecule type" value="Genomic_DNA"/>
</dbReference>
<dbReference type="Pfam" id="PF01979">
    <property type="entry name" value="Amidohydro_1"/>
    <property type="match status" value="1"/>
</dbReference>
<evidence type="ECO:0000259" key="6">
    <source>
        <dbReference type="Pfam" id="PF01979"/>
    </source>
</evidence>
<dbReference type="InterPro" id="IPR050378">
    <property type="entry name" value="Metallo-dep_Hydrolases_sf"/>
</dbReference>
<comment type="similarity">
    <text evidence="2">Belongs to the metallo-dependent hydrolases superfamily. Hydantoinase/dihydropyrimidinase family.</text>
</comment>
<evidence type="ECO:0000256" key="2">
    <source>
        <dbReference type="ARBA" id="ARBA00008829"/>
    </source>
</evidence>
<sequence>MKKLIKNGNIATDSRLFKGDILIEDEKIVEVGEDLSAEGAEVIDAAGRYVIPGAVDVHTHMDLDVGIARAIDDFYDGTVAAACGGTTTIVDHMAFGPKDCSLWHQVNEYHKLADGKAVIDYGFHGVMQHPITEDRLKELAEIKEKEGISSVKIYMTYDYMLLDDEIFNVLRAAKEAGVVITVHCENHGVIQQLRKEFVETGRTEAKYHPLSRPARCEAEAVNRMIHLAAMAGDAPLYIVHLSSAEGLHEVIRARSEKRPNLGVETCVQYLVLTDDAYEDPREGLKAIMSPPLRKDQDREELWAALKEGGIIDTVATDHCPFHFKAGKAEKQYGKDDFTRCPNGAPGVQERLMLLFSEGFMKGRISLPQVVKYSSSEPCRMFGMYPQKGSLEAGTDADIVIIDPSKTTRIEKDFIRGASDYSCYEGMELQGCIERVFLRGNEIVSEGKFLGKKGDGRYIKRGNSVLVTG</sequence>
<evidence type="ECO:0000256" key="3">
    <source>
        <dbReference type="ARBA" id="ARBA00022723"/>
    </source>
</evidence>
<dbReference type="InterPro" id="IPR006680">
    <property type="entry name" value="Amidohydro-rel"/>
</dbReference>
<name>W0FP50_9BACT</name>
<reference evidence="7" key="1">
    <citation type="journal article" date="2013" name="PLoS ONE">
        <title>Metagenomic insights into the carbohydrate-active enzymes carried by the microorganisms adhering to solid digesta in the rumen of cows.</title>
        <authorList>
            <person name="Wang L."/>
            <person name="Hatem A."/>
            <person name="Catalyurek U.V."/>
            <person name="Morrison M."/>
            <person name="Yu Z."/>
        </authorList>
    </citation>
    <scope>NUCLEOTIDE SEQUENCE</scope>
</reference>
<dbReference type="InterPro" id="IPR011778">
    <property type="entry name" value="Hydantoinase/dihydroPyrase"/>
</dbReference>
<feature type="domain" description="Amidohydrolase-related" evidence="6">
    <location>
        <begin position="49"/>
        <end position="440"/>
    </location>
</feature>
<organism evidence="7">
    <name type="scientific">uncultured bacterium Contig1762</name>
    <dbReference type="NCBI Taxonomy" id="1393506"/>
    <lineage>
        <taxon>Bacteria</taxon>
        <taxon>environmental samples</taxon>
    </lineage>
</organism>
<keyword evidence="4" id="KW-0378">Hydrolase</keyword>
<dbReference type="AlphaFoldDB" id="W0FP50"/>
<dbReference type="PANTHER" id="PTHR11647:SF1">
    <property type="entry name" value="COLLAPSIN RESPONSE MEDIATOR PROTEIN"/>
    <property type="match status" value="1"/>
</dbReference>
<accession>W0FP50</accession>
<dbReference type="SUPFAM" id="SSF51556">
    <property type="entry name" value="Metallo-dependent hydrolases"/>
    <property type="match status" value="1"/>
</dbReference>
<dbReference type="GO" id="GO:0016812">
    <property type="term" value="F:hydrolase activity, acting on carbon-nitrogen (but not peptide) bonds, in cyclic amides"/>
    <property type="evidence" value="ECO:0007669"/>
    <property type="project" value="TreeGrafter"/>
</dbReference>
<feature type="modified residue" description="N6-carboxylysine" evidence="5">
    <location>
        <position position="152"/>
    </location>
</feature>
<dbReference type="GO" id="GO:0046872">
    <property type="term" value="F:metal ion binding"/>
    <property type="evidence" value="ECO:0007669"/>
    <property type="project" value="UniProtKB-KW"/>
</dbReference>
<comment type="cofactor">
    <cofactor evidence="1">
        <name>Zn(2+)</name>
        <dbReference type="ChEBI" id="CHEBI:29105"/>
    </cofactor>
</comment>
<dbReference type="GO" id="GO:0005829">
    <property type="term" value="C:cytosol"/>
    <property type="evidence" value="ECO:0007669"/>
    <property type="project" value="TreeGrafter"/>
</dbReference>
<proteinExistence type="inferred from homology"/>
<comment type="PTM">
    <text evidence="5">Carbamylation allows a single lysine to coordinate two divalent metal cations.</text>
</comment>
<evidence type="ECO:0000256" key="1">
    <source>
        <dbReference type="ARBA" id="ARBA00001947"/>
    </source>
</evidence>
<keyword evidence="3" id="KW-0479">Metal-binding</keyword>
<evidence type="ECO:0000256" key="5">
    <source>
        <dbReference type="PIRSR" id="PIRSR611778-50"/>
    </source>
</evidence>
<dbReference type="Gene3D" id="3.20.20.140">
    <property type="entry name" value="Metal-dependent hydrolases"/>
    <property type="match status" value="1"/>
</dbReference>
<dbReference type="FunFam" id="3.20.20.140:FF:000174">
    <property type="entry name" value="Dihydropyrimidinase-related protein 2"/>
    <property type="match status" value="1"/>
</dbReference>
<evidence type="ECO:0000313" key="7">
    <source>
        <dbReference type="EMBL" id="AHF24602.1"/>
    </source>
</evidence>
<dbReference type="Gene3D" id="2.30.40.10">
    <property type="entry name" value="Urease, subunit C, domain 1"/>
    <property type="match status" value="1"/>
</dbReference>
<evidence type="ECO:0000256" key="4">
    <source>
        <dbReference type="ARBA" id="ARBA00022801"/>
    </source>
</evidence>
<dbReference type="SUPFAM" id="SSF51338">
    <property type="entry name" value="Composite domain of metallo-dependent hydrolases"/>
    <property type="match status" value="1"/>
</dbReference>
<protein>
    <submittedName>
        <fullName evidence="7">Dihydropyrimidinase</fullName>
    </submittedName>
</protein>
<dbReference type="CDD" id="cd01314">
    <property type="entry name" value="D-HYD"/>
    <property type="match status" value="1"/>
</dbReference>
<dbReference type="InterPro" id="IPR011059">
    <property type="entry name" value="Metal-dep_hydrolase_composite"/>
</dbReference>
<dbReference type="PANTHER" id="PTHR11647">
    <property type="entry name" value="HYDRANTOINASE/DIHYDROPYRIMIDINASE FAMILY MEMBER"/>
    <property type="match status" value="1"/>
</dbReference>
<dbReference type="NCBIfam" id="TIGR02033">
    <property type="entry name" value="D-hydantoinase"/>
    <property type="match status" value="1"/>
</dbReference>